<dbReference type="Proteomes" id="UP001362999">
    <property type="component" value="Unassembled WGS sequence"/>
</dbReference>
<gene>
    <name evidence="2" type="ORF">R3P38DRAFT_3275175</name>
</gene>
<dbReference type="AlphaFoldDB" id="A0AAW0AV03"/>
<evidence type="ECO:0000256" key="1">
    <source>
        <dbReference type="SAM" id="MobiDB-lite"/>
    </source>
</evidence>
<feature type="region of interest" description="Disordered" evidence="1">
    <location>
        <begin position="180"/>
        <end position="216"/>
    </location>
</feature>
<feature type="compositionally biased region" description="Polar residues" evidence="1">
    <location>
        <begin position="204"/>
        <end position="216"/>
    </location>
</feature>
<organism evidence="2 3">
    <name type="scientific">Favolaschia claudopus</name>
    <dbReference type="NCBI Taxonomy" id="2862362"/>
    <lineage>
        <taxon>Eukaryota</taxon>
        <taxon>Fungi</taxon>
        <taxon>Dikarya</taxon>
        <taxon>Basidiomycota</taxon>
        <taxon>Agaricomycotina</taxon>
        <taxon>Agaricomycetes</taxon>
        <taxon>Agaricomycetidae</taxon>
        <taxon>Agaricales</taxon>
        <taxon>Marasmiineae</taxon>
        <taxon>Mycenaceae</taxon>
        <taxon>Favolaschia</taxon>
    </lineage>
</organism>
<proteinExistence type="predicted"/>
<evidence type="ECO:0000313" key="2">
    <source>
        <dbReference type="EMBL" id="KAK7017329.1"/>
    </source>
</evidence>
<sequence>MFVFPAALPPSPGPSPATLPSSLPRFCHRRHWINPATSMASLTQAPTLSIPSTVIYLVPAPSSRPLHVLHTEDALKVLCPRPLPSPAPAPSQSHTLLRLLFSSLSHQPALLDTALRLRLRITANIGGFTAPSDIDILCLLPPLSRLAPPHPIDFASPSTSTISSSNPPFRPHIVRPHRRPNHAFDDAPFGTGAFRSASHRKNDASPTRPASSAVSPFKISQVSPTLPFV</sequence>
<accession>A0AAW0AV03</accession>
<keyword evidence="3" id="KW-1185">Reference proteome</keyword>
<dbReference type="EMBL" id="JAWWNJ010000048">
    <property type="protein sequence ID" value="KAK7017329.1"/>
    <property type="molecule type" value="Genomic_DNA"/>
</dbReference>
<evidence type="ECO:0000313" key="3">
    <source>
        <dbReference type="Proteomes" id="UP001362999"/>
    </source>
</evidence>
<reference evidence="2 3" key="1">
    <citation type="journal article" date="2024" name="J Genomics">
        <title>Draft genome sequencing and assembly of Favolaschia claudopus CIRM-BRFM 2984 isolated from oak limbs.</title>
        <authorList>
            <person name="Navarro D."/>
            <person name="Drula E."/>
            <person name="Chaduli D."/>
            <person name="Cazenave R."/>
            <person name="Ahrendt S."/>
            <person name="Wang J."/>
            <person name="Lipzen A."/>
            <person name="Daum C."/>
            <person name="Barry K."/>
            <person name="Grigoriev I.V."/>
            <person name="Favel A."/>
            <person name="Rosso M.N."/>
            <person name="Martin F."/>
        </authorList>
    </citation>
    <scope>NUCLEOTIDE SEQUENCE [LARGE SCALE GENOMIC DNA]</scope>
    <source>
        <strain evidence="2 3">CIRM-BRFM 2984</strain>
    </source>
</reference>
<comment type="caution">
    <text evidence="2">The sequence shown here is derived from an EMBL/GenBank/DDBJ whole genome shotgun (WGS) entry which is preliminary data.</text>
</comment>
<protein>
    <recommendedName>
        <fullName evidence="4">Polymerase nucleotidyl transferase domain-containing protein</fullName>
    </recommendedName>
</protein>
<name>A0AAW0AV03_9AGAR</name>
<evidence type="ECO:0008006" key="4">
    <source>
        <dbReference type="Google" id="ProtNLM"/>
    </source>
</evidence>